<dbReference type="EMBL" id="JBFDAA010000006">
    <property type="protein sequence ID" value="KAL1131551.1"/>
    <property type="molecule type" value="Genomic_DNA"/>
</dbReference>
<accession>A0ABD0YJT7</accession>
<protein>
    <submittedName>
        <fullName evidence="1">Uncharacterized protein</fullName>
    </submittedName>
</protein>
<sequence length="272" mass="30664">MRWSPRGQLVTDPTPLVAPDIAAQLTTRFRSGGRQRIRLTQCHSSAPPVSIYKPRNRDVTAEFKRWYSHFAGRVPPSSRKRYIHCGLSPLALSSLVRTAVIFSGTVWAVVNTPKRRLTVKPPGHDLGNTIVVLHPADGHIRWLKLSPPRRVPPPRCPFSLELLFARAFLDSLETGDETLVFSGTKMELSRLIFSPQREQKGGPMRWRQASTGRGFQSWFHGVLNGLTSPEITWFKYSFQVISDLNTADNDKYPIPVQMHEIGGEDDGPNINF</sequence>
<reference evidence="1 2" key="1">
    <citation type="submission" date="2024-07" db="EMBL/GenBank/DDBJ databases">
        <title>Chromosome-level genome assembly of the water stick insect Ranatra chinensis (Heteroptera: Nepidae).</title>
        <authorList>
            <person name="Liu X."/>
        </authorList>
    </citation>
    <scope>NUCLEOTIDE SEQUENCE [LARGE SCALE GENOMIC DNA]</scope>
    <source>
        <strain evidence="1">Cailab_2021Rc</strain>
        <tissue evidence="1">Muscle</tissue>
    </source>
</reference>
<keyword evidence="2" id="KW-1185">Reference proteome</keyword>
<dbReference type="Proteomes" id="UP001558652">
    <property type="component" value="Unassembled WGS sequence"/>
</dbReference>
<evidence type="ECO:0000313" key="1">
    <source>
        <dbReference type="EMBL" id="KAL1131551.1"/>
    </source>
</evidence>
<gene>
    <name evidence="1" type="ORF">AAG570_011168</name>
</gene>
<proteinExistence type="predicted"/>
<name>A0ABD0YJT7_9HEMI</name>
<comment type="caution">
    <text evidence="1">The sequence shown here is derived from an EMBL/GenBank/DDBJ whole genome shotgun (WGS) entry which is preliminary data.</text>
</comment>
<evidence type="ECO:0000313" key="2">
    <source>
        <dbReference type="Proteomes" id="UP001558652"/>
    </source>
</evidence>
<organism evidence="1 2">
    <name type="scientific">Ranatra chinensis</name>
    <dbReference type="NCBI Taxonomy" id="642074"/>
    <lineage>
        <taxon>Eukaryota</taxon>
        <taxon>Metazoa</taxon>
        <taxon>Ecdysozoa</taxon>
        <taxon>Arthropoda</taxon>
        <taxon>Hexapoda</taxon>
        <taxon>Insecta</taxon>
        <taxon>Pterygota</taxon>
        <taxon>Neoptera</taxon>
        <taxon>Paraneoptera</taxon>
        <taxon>Hemiptera</taxon>
        <taxon>Heteroptera</taxon>
        <taxon>Panheteroptera</taxon>
        <taxon>Nepomorpha</taxon>
        <taxon>Nepidae</taxon>
        <taxon>Ranatrinae</taxon>
        <taxon>Ranatra</taxon>
    </lineage>
</organism>
<dbReference type="AlphaFoldDB" id="A0ABD0YJT7"/>